<dbReference type="GO" id="GO:0015031">
    <property type="term" value="P:protein transport"/>
    <property type="evidence" value="ECO:0007669"/>
    <property type="project" value="UniProtKB-KW"/>
</dbReference>
<proteinExistence type="inferred from homology"/>
<organism evidence="8 9">
    <name type="scientific">Zingiber officinale</name>
    <name type="common">Ginger</name>
    <name type="synonym">Amomum zingiber</name>
    <dbReference type="NCBI Taxonomy" id="94328"/>
    <lineage>
        <taxon>Eukaryota</taxon>
        <taxon>Viridiplantae</taxon>
        <taxon>Streptophyta</taxon>
        <taxon>Embryophyta</taxon>
        <taxon>Tracheophyta</taxon>
        <taxon>Spermatophyta</taxon>
        <taxon>Magnoliopsida</taxon>
        <taxon>Liliopsida</taxon>
        <taxon>Zingiberales</taxon>
        <taxon>Zingiberaceae</taxon>
        <taxon>Zingiber</taxon>
    </lineage>
</organism>
<evidence type="ECO:0000256" key="2">
    <source>
        <dbReference type="ARBA" id="ARBA00004395"/>
    </source>
</evidence>
<dbReference type="GO" id="GO:0005886">
    <property type="term" value="C:plasma membrane"/>
    <property type="evidence" value="ECO:0007669"/>
    <property type="project" value="UniProtKB-SubCell"/>
</dbReference>
<evidence type="ECO:0000313" key="8">
    <source>
        <dbReference type="EMBL" id="KAG6472949.1"/>
    </source>
</evidence>
<dbReference type="Pfam" id="PF00650">
    <property type="entry name" value="CRAL_TRIO"/>
    <property type="match status" value="1"/>
</dbReference>
<feature type="compositionally biased region" description="Basic and acidic residues" evidence="6">
    <location>
        <begin position="40"/>
        <end position="61"/>
    </location>
</feature>
<dbReference type="InterPro" id="IPR001251">
    <property type="entry name" value="CRAL-TRIO_dom"/>
</dbReference>
<evidence type="ECO:0000259" key="7">
    <source>
        <dbReference type="PROSITE" id="PS50191"/>
    </source>
</evidence>
<dbReference type="SUPFAM" id="SSF46938">
    <property type="entry name" value="CRAL/TRIO N-terminal domain"/>
    <property type="match status" value="1"/>
</dbReference>
<gene>
    <name evidence="8" type="ORF">ZIOFF_070429</name>
</gene>
<feature type="compositionally biased region" description="Basic residues" evidence="6">
    <location>
        <begin position="80"/>
        <end position="91"/>
    </location>
</feature>
<accession>A0A8J5CCI9</accession>
<dbReference type="SMART" id="SM00516">
    <property type="entry name" value="SEC14"/>
    <property type="match status" value="1"/>
</dbReference>
<feature type="region of interest" description="Disordered" evidence="6">
    <location>
        <begin position="40"/>
        <end position="95"/>
    </location>
</feature>
<dbReference type="GO" id="GO:0000139">
    <property type="term" value="C:Golgi membrane"/>
    <property type="evidence" value="ECO:0007669"/>
    <property type="project" value="UniProtKB-SubCell"/>
</dbReference>
<dbReference type="Pfam" id="PF03765">
    <property type="entry name" value="CRAL_TRIO_N"/>
    <property type="match status" value="1"/>
</dbReference>
<dbReference type="PANTHER" id="PTHR45657">
    <property type="entry name" value="CRAL-TRIO DOMAIN-CONTAINING PROTEIN YKL091C-RELATED"/>
    <property type="match status" value="1"/>
</dbReference>
<dbReference type="InterPro" id="IPR051026">
    <property type="entry name" value="PI/PC_transfer"/>
</dbReference>
<feature type="domain" description="CRAL-TRIO" evidence="7">
    <location>
        <begin position="175"/>
        <end position="349"/>
    </location>
</feature>
<evidence type="ECO:0000256" key="3">
    <source>
        <dbReference type="ARBA" id="ARBA00022927"/>
    </source>
</evidence>
<dbReference type="InterPro" id="IPR011074">
    <property type="entry name" value="CRAL/TRIO_N_dom"/>
</dbReference>
<evidence type="ECO:0000256" key="5">
    <source>
        <dbReference type="ARBA" id="ARBA00038020"/>
    </source>
</evidence>
<name>A0A8J5CCI9_ZINOF</name>
<dbReference type="CDD" id="cd00170">
    <property type="entry name" value="SEC14"/>
    <property type="match status" value="1"/>
</dbReference>
<dbReference type="InterPro" id="IPR036865">
    <property type="entry name" value="CRAL-TRIO_dom_sf"/>
</dbReference>
<reference evidence="8 9" key="1">
    <citation type="submission" date="2020-08" db="EMBL/GenBank/DDBJ databases">
        <title>Plant Genome Project.</title>
        <authorList>
            <person name="Zhang R.-G."/>
        </authorList>
    </citation>
    <scope>NUCLEOTIDE SEQUENCE [LARGE SCALE GENOMIC DNA]</scope>
    <source>
        <tissue evidence="8">Rhizome</tissue>
    </source>
</reference>
<dbReference type="SUPFAM" id="SSF52087">
    <property type="entry name" value="CRAL/TRIO domain"/>
    <property type="match status" value="1"/>
</dbReference>
<keyword evidence="4" id="KW-0333">Golgi apparatus</keyword>
<protein>
    <recommendedName>
        <fullName evidence="7">CRAL-TRIO domain-containing protein</fullName>
    </recommendedName>
</protein>
<dbReference type="FunFam" id="3.40.525.10:FF:000011">
    <property type="entry name" value="SEC14 cytosolic factor"/>
    <property type="match status" value="1"/>
</dbReference>
<evidence type="ECO:0000256" key="4">
    <source>
        <dbReference type="ARBA" id="ARBA00023034"/>
    </source>
</evidence>
<dbReference type="EMBL" id="JACMSC010000020">
    <property type="protein sequence ID" value="KAG6472949.1"/>
    <property type="molecule type" value="Genomic_DNA"/>
</dbReference>
<comment type="caution">
    <text evidence="8">The sequence shown here is derived from an EMBL/GenBank/DDBJ whole genome shotgun (WGS) entry which is preliminary data.</text>
</comment>
<evidence type="ECO:0000256" key="1">
    <source>
        <dbReference type="ARBA" id="ARBA00004202"/>
    </source>
</evidence>
<keyword evidence="3" id="KW-0653">Protein transport</keyword>
<dbReference type="AlphaFoldDB" id="A0A8J5CCI9"/>
<keyword evidence="3" id="KW-0813">Transport</keyword>
<keyword evidence="9" id="KW-1185">Reference proteome</keyword>
<dbReference type="Proteomes" id="UP000734854">
    <property type="component" value="Unassembled WGS sequence"/>
</dbReference>
<dbReference type="Gene3D" id="3.40.525.10">
    <property type="entry name" value="CRAL-TRIO lipid binding domain"/>
    <property type="match status" value="1"/>
</dbReference>
<comment type="subcellular location">
    <subcellularLocation>
        <location evidence="1">Cell membrane</location>
        <topology evidence="1">Peripheral membrane protein</topology>
    </subcellularLocation>
    <subcellularLocation>
        <location evidence="2">Golgi apparatus membrane</location>
        <topology evidence="2">Peripheral membrane protein</topology>
    </subcellularLocation>
</comment>
<dbReference type="PANTHER" id="PTHR45657:SF62">
    <property type="entry name" value="OS08G0341700 PROTEIN"/>
    <property type="match status" value="1"/>
</dbReference>
<dbReference type="InterPro" id="IPR036273">
    <property type="entry name" value="CRAL/TRIO_N_dom_sf"/>
</dbReference>
<dbReference type="SMART" id="SM01100">
    <property type="entry name" value="CRAL_TRIO_N"/>
    <property type="match status" value="1"/>
</dbReference>
<feature type="region of interest" description="Disordered" evidence="6">
    <location>
        <begin position="708"/>
        <end position="738"/>
    </location>
</feature>
<evidence type="ECO:0000256" key="6">
    <source>
        <dbReference type="SAM" id="MobiDB-lite"/>
    </source>
</evidence>
<sequence length="738" mass="85327">MSLIHGVSDLDFLSAFLALDYKLVNTSEGYQKMTGLDTFHSREDRKERRSDVENSEDERKRLSLGSLKKKALSASSRFTHSLKKRGKKRTPNRTSTVSIEDIRDVEEELAVYSFRKELFSRDLLPDRHDDYHMMLRFLKARKFDCEKAVQMWADMLHWRKEFGTDTIIEDFKFEELEEVLHNYPQGYHGVDKQGRPVYVERLGKVEPNKLMHITTIDRYIKYHVQEFEKTLHDKFPACSVAAKRHINSTTTILDVQGVGLKNFSKTARDLLLKMQKIDGDYYPETLHEMFIINAGPGFRLLWNTVKGFLDPKTTAKIHVLGTKYQSALLEVIDYCQLPDFLGGMCTCSSEGGCLKSNKGPWNNSNIMEGRSSGTWTIDSGSDMDDLVSKTIEHSRLAPVREEVKVKDSPAYYSCDDHFVVVDKSIDCGQRESKSYNKTDFRYHGQSSCNIPTSHGQDVQAGRYMIADQELREREPLYRWILRIVISFLLKILAFLHVISSKEGRSSDIHPPEAHNEVAEEGSIEDTSEQHMVVCLERLRQLEKKFDELTSKPVEIPFEKDCMLLESWDRIKHIEFDLEKTKQVLHATVMKQLEIIESLDATQELKSKLIDPDRTLQAYSGPTSKVLWEQMSNLYGQESNLGRIFEIKRKIADIKKEEKILSQLFGDYEDLWNEYNTLRPITTDFKVLQQQREEDMIFGLLMSLEETCSSTSRDSEDEKFSSLSRGQGYDSKSCSKHET</sequence>
<dbReference type="Gene3D" id="1.10.8.20">
    <property type="entry name" value="N-terminal domain of phosphatidylinositol transfer protein sec14p"/>
    <property type="match status" value="1"/>
</dbReference>
<dbReference type="PROSITE" id="PS50191">
    <property type="entry name" value="CRAL_TRIO"/>
    <property type="match status" value="1"/>
</dbReference>
<comment type="similarity">
    <text evidence="5">Belongs to the SFH family.</text>
</comment>
<evidence type="ECO:0000313" key="9">
    <source>
        <dbReference type="Proteomes" id="UP000734854"/>
    </source>
</evidence>